<keyword evidence="1" id="KW-1133">Transmembrane helix</keyword>
<feature type="non-terminal residue" evidence="2">
    <location>
        <position position="23"/>
    </location>
</feature>
<reference evidence="2" key="1">
    <citation type="submission" date="2013-12" db="EMBL/GenBank/DDBJ databases">
        <title>A Varibaculum cambriense genome reconstructed from a premature infant gut community with otherwise low bacterial novelty that shifts toward anaerobic metabolism during the third week of life.</title>
        <authorList>
            <person name="Brown C.T."/>
            <person name="Sharon I."/>
            <person name="Thomas B.C."/>
            <person name="Castelle C.J."/>
            <person name="Morowitz M.J."/>
            <person name="Banfield J.F."/>
        </authorList>
    </citation>
    <scope>NUCLEOTIDE SEQUENCE</scope>
</reference>
<evidence type="ECO:0000256" key="1">
    <source>
        <dbReference type="SAM" id="Phobius"/>
    </source>
</evidence>
<keyword evidence="1" id="KW-0812">Transmembrane</keyword>
<dbReference type="AlphaFoldDB" id="W1YIZ2"/>
<name>W1YIZ2_9ZZZZ</name>
<organism evidence="2">
    <name type="scientific">human gut metagenome</name>
    <dbReference type="NCBI Taxonomy" id="408170"/>
    <lineage>
        <taxon>unclassified sequences</taxon>
        <taxon>metagenomes</taxon>
        <taxon>organismal metagenomes</taxon>
    </lineage>
</organism>
<accession>W1YIZ2</accession>
<comment type="caution">
    <text evidence="2">The sequence shown here is derived from an EMBL/GenBank/DDBJ whole genome shotgun (WGS) entry which is preliminary data.</text>
</comment>
<dbReference type="EMBL" id="AZMM01003737">
    <property type="protein sequence ID" value="ETJ42296.1"/>
    <property type="molecule type" value="Genomic_DNA"/>
</dbReference>
<sequence>MNRQKPYTLYVMLVSAAPWIAFF</sequence>
<gene>
    <name evidence="2" type="ORF">Q604_UNBC03737G0002</name>
</gene>
<evidence type="ECO:0000313" key="2">
    <source>
        <dbReference type="EMBL" id="ETJ42296.1"/>
    </source>
</evidence>
<protein>
    <submittedName>
        <fullName evidence="2">Uncharacterized protein</fullName>
    </submittedName>
</protein>
<proteinExistence type="predicted"/>
<feature type="transmembrane region" description="Helical" evidence="1">
    <location>
        <begin position="7"/>
        <end position="22"/>
    </location>
</feature>
<keyword evidence="1" id="KW-0472">Membrane</keyword>